<dbReference type="PANTHER" id="PTHR43310">
    <property type="entry name" value="SULFATE TRANSPORTER YBAR-RELATED"/>
    <property type="match status" value="1"/>
</dbReference>
<dbReference type="Gene3D" id="3.30.750.24">
    <property type="entry name" value="STAS domain"/>
    <property type="match status" value="1"/>
</dbReference>
<dbReference type="InterPro" id="IPR014710">
    <property type="entry name" value="RmlC-like_jellyroll"/>
</dbReference>
<keyword evidence="4 6" id="KW-0472">Membrane</keyword>
<dbReference type="PROSITE" id="PS50801">
    <property type="entry name" value="STAS"/>
    <property type="match status" value="1"/>
</dbReference>
<keyword evidence="10" id="KW-1185">Reference proteome</keyword>
<evidence type="ECO:0008006" key="11">
    <source>
        <dbReference type="Google" id="ProtNLM"/>
    </source>
</evidence>
<evidence type="ECO:0000259" key="7">
    <source>
        <dbReference type="PROSITE" id="PS50042"/>
    </source>
</evidence>
<feature type="transmembrane region" description="Helical" evidence="6">
    <location>
        <begin position="505"/>
        <end position="522"/>
    </location>
</feature>
<protein>
    <recommendedName>
        <fullName evidence="11">Sulfate transporter</fullName>
    </recommendedName>
</protein>
<dbReference type="CDD" id="cd00038">
    <property type="entry name" value="CAP_ED"/>
    <property type="match status" value="1"/>
</dbReference>
<keyword evidence="2 6" id="KW-0812">Transmembrane</keyword>
<dbReference type="SMART" id="SM00100">
    <property type="entry name" value="cNMP"/>
    <property type="match status" value="1"/>
</dbReference>
<proteinExistence type="predicted"/>
<dbReference type="Pfam" id="PF00027">
    <property type="entry name" value="cNMP_binding"/>
    <property type="match status" value="1"/>
</dbReference>
<gene>
    <name evidence="9" type="ORF">HJC23_011404</name>
</gene>
<dbReference type="AlphaFoldDB" id="A0ABD3PL30"/>
<sequence>MMGYFIKDDTIIKGDKSELESQHSTGKYVAPAPIDSKLFISDDSRIELARVEGRGQHAAHVTVLPGEDVKQAAPSPHKWQLSRSTLTFARRSSSKVASLGSLSIEDGPEDRGGDLRSSFESLSKSNWEAEEGPSLTKSICVKLASQLSAVAIISVLNFMIGIPFGASYFPVEWSNAGNSSSVSTGSDEDDSIGSVVMHEFPLPGKEALGLRMFLFSTMMAQLVLTFASKFTSGVGLQMVENVPFCLELARIVIAEQGYGMEALSTLCFLFGFSSVVVGAFFYFLGKFNMGRVVYFFPTHVMVGCIGGIGAFICITSLEVSTNTTFQFTIDGAKNGLVDHFYLLAPVLAFEVVLRILMNVTHHRYPLLAPIYYCSITPIFYLILWSVDFDFDASENAAFFFPPLASSGSVFSEELFDIFRIIDLRTISWTAVVKSFPTVASLTAFSLIHVPINIPAFAISTNVEPDMNAELIAHAYSNTLSGIFGGLQNYMAYSNSVIYSKANGDGMASSMGVLAATAVIFIYGPTMASFIPRCMAGTLLLHVGVDLFLEGVYESWSDYDRLEYAGIWLITLCMISMGMDAALVAGVIAALSTYAVQSITYQYPIRGAMTAARLRSSTWNRSTEAEKILMDPATGRPKIYVIQLQGHIFFGNATTMTEEVNTLLRGKHGTDSQPIVVILDFSPVLGLDSSAAQTIAKLNDSIRRNFDIEIVIFVSGREEGFLCAYDLSHRVDKDACSRLSTTNQLLQPDKYFEDDEDAFVLQPGQSNDDTSTVISLTARALQFRDRSKATIIADIPNSRVCASLDEALIFAEDVLIAIMDTAVLQDDVNERFSQHLSATSWHSIEEGAKYFLSTLCREATSSDIDSLFQLFVRESYEHDDVIWKQGDPSDSLKLLVDGLLISLLEDEHGATETIHPGSTIGELGLVYGSRRFTTVKVLSNEGILYSLNKDKWLQLIREDPRTARFIDLIVVRYLAHRVQHVSNNILGRRSLPV</sequence>
<accession>A0ABD3PL30</accession>
<dbReference type="PANTHER" id="PTHR43310:SF4">
    <property type="entry name" value="AFR304WP"/>
    <property type="match status" value="1"/>
</dbReference>
<dbReference type="GO" id="GO:0016020">
    <property type="term" value="C:membrane"/>
    <property type="evidence" value="ECO:0007669"/>
    <property type="project" value="UniProtKB-SubCell"/>
</dbReference>
<feature type="region of interest" description="Disordered" evidence="5">
    <location>
        <begin position="99"/>
        <end position="118"/>
    </location>
</feature>
<dbReference type="SUPFAM" id="SSF51206">
    <property type="entry name" value="cAMP-binding domain-like"/>
    <property type="match status" value="1"/>
</dbReference>
<feature type="domain" description="Cyclic nucleotide-binding" evidence="7">
    <location>
        <begin position="854"/>
        <end position="955"/>
    </location>
</feature>
<feature type="domain" description="STAS" evidence="8">
    <location>
        <begin position="636"/>
        <end position="711"/>
    </location>
</feature>
<evidence type="ECO:0000256" key="4">
    <source>
        <dbReference type="ARBA" id="ARBA00023136"/>
    </source>
</evidence>
<feature type="transmembrane region" description="Helical" evidence="6">
    <location>
        <begin position="292"/>
        <end position="319"/>
    </location>
</feature>
<dbReference type="EMBL" id="JABMIG020000156">
    <property type="protein sequence ID" value="KAL3788452.1"/>
    <property type="molecule type" value="Genomic_DNA"/>
</dbReference>
<evidence type="ECO:0000256" key="6">
    <source>
        <dbReference type="SAM" id="Phobius"/>
    </source>
</evidence>
<dbReference type="InterPro" id="IPR036513">
    <property type="entry name" value="STAS_dom_sf"/>
</dbReference>
<dbReference type="InterPro" id="IPR052706">
    <property type="entry name" value="Membrane-Transporter-like"/>
</dbReference>
<reference evidence="9 10" key="1">
    <citation type="journal article" date="2020" name="G3 (Bethesda)">
        <title>Improved Reference Genome for Cyclotella cryptica CCMP332, a Model for Cell Wall Morphogenesis, Salinity Adaptation, and Lipid Production in Diatoms (Bacillariophyta).</title>
        <authorList>
            <person name="Roberts W.R."/>
            <person name="Downey K.M."/>
            <person name="Ruck E.C."/>
            <person name="Traller J.C."/>
            <person name="Alverson A.J."/>
        </authorList>
    </citation>
    <scope>NUCLEOTIDE SEQUENCE [LARGE SCALE GENOMIC DNA]</scope>
    <source>
        <strain evidence="9 10">CCMP332</strain>
    </source>
</reference>
<comment type="subcellular location">
    <subcellularLocation>
        <location evidence="1">Membrane</location>
        <topology evidence="1">Multi-pass membrane protein</topology>
    </subcellularLocation>
</comment>
<dbReference type="InterPro" id="IPR011547">
    <property type="entry name" value="SLC26A/SulP_dom"/>
</dbReference>
<comment type="caution">
    <text evidence="9">The sequence shown here is derived from an EMBL/GenBank/DDBJ whole genome shotgun (WGS) entry which is preliminary data.</text>
</comment>
<dbReference type="CDD" id="cd07042">
    <property type="entry name" value="STAS_SulP_like_sulfate_transporter"/>
    <property type="match status" value="1"/>
</dbReference>
<dbReference type="InterPro" id="IPR018490">
    <property type="entry name" value="cNMP-bd_dom_sf"/>
</dbReference>
<name>A0ABD3PL30_9STRA</name>
<evidence type="ECO:0000256" key="5">
    <source>
        <dbReference type="SAM" id="MobiDB-lite"/>
    </source>
</evidence>
<feature type="transmembrane region" description="Helical" evidence="6">
    <location>
        <begin position="339"/>
        <end position="357"/>
    </location>
</feature>
<organism evidence="9 10">
    <name type="scientific">Cyclotella cryptica</name>
    <dbReference type="NCBI Taxonomy" id="29204"/>
    <lineage>
        <taxon>Eukaryota</taxon>
        <taxon>Sar</taxon>
        <taxon>Stramenopiles</taxon>
        <taxon>Ochrophyta</taxon>
        <taxon>Bacillariophyta</taxon>
        <taxon>Coscinodiscophyceae</taxon>
        <taxon>Thalassiosirophycidae</taxon>
        <taxon>Stephanodiscales</taxon>
        <taxon>Stephanodiscaceae</taxon>
        <taxon>Cyclotella</taxon>
    </lineage>
</organism>
<dbReference type="InterPro" id="IPR000595">
    <property type="entry name" value="cNMP-bd_dom"/>
</dbReference>
<feature type="transmembrane region" description="Helical" evidence="6">
    <location>
        <begin position="147"/>
        <end position="171"/>
    </location>
</feature>
<dbReference type="PROSITE" id="PS50042">
    <property type="entry name" value="CNMP_BINDING_3"/>
    <property type="match status" value="1"/>
</dbReference>
<feature type="transmembrane region" description="Helical" evidence="6">
    <location>
        <begin position="564"/>
        <end position="595"/>
    </location>
</feature>
<feature type="transmembrane region" description="Helical" evidence="6">
    <location>
        <begin position="262"/>
        <end position="285"/>
    </location>
</feature>
<evidence type="ECO:0000256" key="1">
    <source>
        <dbReference type="ARBA" id="ARBA00004141"/>
    </source>
</evidence>
<evidence type="ECO:0000313" key="10">
    <source>
        <dbReference type="Proteomes" id="UP001516023"/>
    </source>
</evidence>
<dbReference type="Proteomes" id="UP001516023">
    <property type="component" value="Unassembled WGS sequence"/>
</dbReference>
<feature type="transmembrane region" description="Helical" evidence="6">
    <location>
        <begin position="364"/>
        <end position="383"/>
    </location>
</feature>
<dbReference type="InterPro" id="IPR002645">
    <property type="entry name" value="STAS_dom"/>
</dbReference>
<dbReference type="Pfam" id="PF00916">
    <property type="entry name" value="Sulfate_transp"/>
    <property type="match status" value="1"/>
</dbReference>
<keyword evidence="3 6" id="KW-1133">Transmembrane helix</keyword>
<dbReference type="Pfam" id="PF01740">
    <property type="entry name" value="STAS"/>
    <property type="match status" value="1"/>
</dbReference>
<evidence type="ECO:0000313" key="9">
    <source>
        <dbReference type="EMBL" id="KAL3788452.1"/>
    </source>
</evidence>
<evidence type="ECO:0000259" key="8">
    <source>
        <dbReference type="PROSITE" id="PS50801"/>
    </source>
</evidence>
<dbReference type="SUPFAM" id="SSF52091">
    <property type="entry name" value="SpoIIaa-like"/>
    <property type="match status" value="1"/>
</dbReference>
<dbReference type="Gene3D" id="2.60.120.10">
    <property type="entry name" value="Jelly Rolls"/>
    <property type="match status" value="1"/>
</dbReference>
<evidence type="ECO:0000256" key="2">
    <source>
        <dbReference type="ARBA" id="ARBA00022692"/>
    </source>
</evidence>
<evidence type="ECO:0000256" key="3">
    <source>
        <dbReference type="ARBA" id="ARBA00022989"/>
    </source>
</evidence>